<proteinExistence type="predicted"/>
<accession>A0A368UBP7</accession>
<dbReference type="RefSeq" id="WP_114485150.1">
    <property type="nucleotide sequence ID" value="NZ_CBCSHM010000001.1"/>
</dbReference>
<keyword evidence="2" id="KW-1185">Reference proteome</keyword>
<organism evidence="1 2">
    <name type="scientific">Vreelandella rituensis</name>
    <dbReference type="NCBI Taxonomy" id="2282306"/>
    <lineage>
        <taxon>Bacteria</taxon>
        <taxon>Pseudomonadati</taxon>
        <taxon>Pseudomonadota</taxon>
        <taxon>Gammaproteobacteria</taxon>
        <taxon>Oceanospirillales</taxon>
        <taxon>Halomonadaceae</taxon>
        <taxon>Vreelandella</taxon>
    </lineage>
</organism>
<dbReference type="AlphaFoldDB" id="A0A368UBP7"/>
<evidence type="ECO:0000313" key="2">
    <source>
        <dbReference type="Proteomes" id="UP000253204"/>
    </source>
</evidence>
<protein>
    <submittedName>
        <fullName evidence="1">Uncharacterized protein</fullName>
    </submittedName>
</protein>
<dbReference type="Proteomes" id="UP000253204">
    <property type="component" value="Unassembled WGS sequence"/>
</dbReference>
<comment type="caution">
    <text evidence="1">The sequence shown here is derived from an EMBL/GenBank/DDBJ whole genome shotgun (WGS) entry which is preliminary data.</text>
</comment>
<name>A0A368UBP7_9GAMM</name>
<gene>
    <name evidence="1" type="ORF">DU506_01305</name>
</gene>
<dbReference type="EMBL" id="QPIJ01000001">
    <property type="protein sequence ID" value="RCV93822.1"/>
    <property type="molecule type" value="Genomic_DNA"/>
</dbReference>
<evidence type="ECO:0000313" key="1">
    <source>
        <dbReference type="EMBL" id="RCV93822.1"/>
    </source>
</evidence>
<reference evidence="1 2" key="1">
    <citation type="submission" date="2018-07" db="EMBL/GenBank/DDBJ databases">
        <title>Halomonas rutogse sp. nov., isolated from Lake TangqianCo on Tibetan Plateau.</title>
        <authorList>
            <person name="Lu H."/>
            <person name="Xing P."/>
            <person name="Wu Q."/>
        </authorList>
    </citation>
    <scope>NUCLEOTIDE SEQUENCE [LARGE SCALE GENOMIC DNA]</scope>
    <source>
        <strain evidence="1 2">TQ8S</strain>
    </source>
</reference>
<sequence length="164" mass="18187">MAENTFYIDARQLHCPRPGYVGNLIEMASERAGDLQSVADHCGLTRQYLHALVTGCRSPSYACQVCIEQYLEGLQGGDVLVIVDAPQRFRRSAMDARSLVAAAIRASGGVCCLAGRTGASRQYLHTLLSGNRRLRYPFQVMLEAIIEERRRLVLREASGREMTP</sequence>